<keyword evidence="1" id="KW-1133">Transmembrane helix</keyword>
<evidence type="ECO:0000256" key="1">
    <source>
        <dbReference type="SAM" id="Phobius"/>
    </source>
</evidence>
<feature type="transmembrane region" description="Helical" evidence="1">
    <location>
        <begin position="36"/>
        <end position="55"/>
    </location>
</feature>
<keyword evidence="1" id="KW-0812">Transmembrane</keyword>
<organism evidence="2 3">
    <name type="scientific">Streptacidiphilus cavernicola</name>
    <dbReference type="NCBI Taxonomy" id="3342716"/>
    <lineage>
        <taxon>Bacteria</taxon>
        <taxon>Bacillati</taxon>
        <taxon>Actinomycetota</taxon>
        <taxon>Actinomycetes</taxon>
        <taxon>Kitasatosporales</taxon>
        <taxon>Streptomycetaceae</taxon>
        <taxon>Streptacidiphilus</taxon>
    </lineage>
</organism>
<keyword evidence="3" id="KW-1185">Reference proteome</keyword>
<reference evidence="2 3" key="1">
    <citation type="submission" date="2024-09" db="EMBL/GenBank/DDBJ databases">
        <authorList>
            <person name="Lee S.D."/>
        </authorList>
    </citation>
    <scope>NUCLEOTIDE SEQUENCE [LARGE SCALE GENOMIC DNA]</scope>
    <source>
        <strain evidence="2 3">N8-3</strain>
    </source>
</reference>
<comment type="caution">
    <text evidence="2">The sequence shown here is derived from an EMBL/GenBank/DDBJ whole genome shotgun (WGS) entry which is preliminary data.</text>
</comment>
<protein>
    <submittedName>
        <fullName evidence="2">ABC transporter permease</fullName>
    </submittedName>
</protein>
<keyword evidence="1" id="KW-0472">Membrane</keyword>
<name>A0ABV6W1S6_9ACTN</name>
<feature type="transmembrane region" description="Helical" evidence="1">
    <location>
        <begin position="115"/>
        <end position="142"/>
    </location>
</feature>
<feature type="transmembrane region" description="Helical" evidence="1">
    <location>
        <begin position="269"/>
        <end position="293"/>
    </location>
</feature>
<dbReference type="Proteomes" id="UP001592531">
    <property type="component" value="Unassembled WGS sequence"/>
</dbReference>
<feature type="transmembrane region" description="Helical" evidence="1">
    <location>
        <begin position="186"/>
        <end position="210"/>
    </location>
</feature>
<dbReference type="EMBL" id="JBHFAB010000022">
    <property type="protein sequence ID" value="MFC1419951.1"/>
    <property type="molecule type" value="Genomic_DNA"/>
</dbReference>
<dbReference type="PANTHER" id="PTHR37305">
    <property type="entry name" value="INTEGRAL MEMBRANE PROTEIN-RELATED"/>
    <property type="match status" value="1"/>
</dbReference>
<dbReference type="PANTHER" id="PTHR37305:SF1">
    <property type="entry name" value="MEMBRANE PROTEIN"/>
    <property type="match status" value="1"/>
</dbReference>
<feature type="transmembrane region" description="Helical" evidence="1">
    <location>
        <begin position="75"/>
        <end position="94"/>
    </location>
</feature>
<dbReference type="Pfam" id="PF12730">
    <property type="entry name" value="ABC2_membrane_4"/>
    <property type="match status" value="1"/>
</dbReference>
<gene>
    <name evidence="2" type="ORF">ACEZDE_25415</name>
</gene>
<accession>A0ABV6W1S6</accession>
<sequence>MTTLTAVGLPPATGRAGFGGALRSEWTKIRSVRSTVWTLLATAIVTIGISTLFAWGTSRHANAGDLASFDPVRNAMFGIVFGQLVIVVIGSMTMSSEYATGMIRTSLTSMPRRGVVYGAKLAVFTGVALVTGLFCSFTSFFIGQAFFGKVTVHDFRGPAGPQGPGPGGREIDTVHDLSTTLGSPHVLQAVIGGGLYLAVSGLLAFGLAALLRHTAGAITAAIGLLFVTFIMAQFMPSDWAVHVDKWVPFFAGGQLWGLHKLGDDTVPMLAPWTGFAVFTGYAAVVIIAGAVLFKKRDA</sequence>
<feature type="transmembrane region" description="Helical" evidence="1">
    <location>
        <begin position="217"/>
        <end position="235"/>
    </location>
</feature>
<evidence type="ECO:0000313" key="2">
    <source>
        <dbReference type="EMBL" id="MFC1419951.1"/>
    </source>
</evidence>
<proteinExistence type="predicted"/>
<dbReference type="RefSeq" id="WP_380540249.1">
    <property type="nucleotide sequence ID" value="NZ_JBHFAB010000022.1"/>
</dbReference>
<evidence type="ECO:0000313" key="3">
    <source>
        <dbReference type="Proteomes" id="UP001592531"/>
    </source>
</evidence>